<proteinExistence type="inferred from homology"/>
<feature type="compositionally biased region" description="Low complexity" evidence="5">
    <location>
        <begin position="133"/>
        <end position="157"/>
    </location>
</feature>
<dbReference type="PROSITE" id="PS51269">
    <property type="entry name" value="COMM"/>
    <property type="match status" value="1"/>
</dbReference>
<dbReference type="FunFam" id="1.10.472.10:FF:000001">
    <property type="entry name" value="G2/mitotic-specific cyclin"/>
    <property type="match status" value="1"/>
</dbReference>
<protein>
    <submittedName>
        <fullName evidence="7">N-terminal domain containing protein</fullName>
    </submittedName>
</protein>
<evidence type="ECO:0000313" key="7">
    <source>
        <dbReference type="EMBL" id="CDW84374.1"/>
    </source>
</evidence>
<gene>
    <name evidence="7" type="primary">Contig15652.g16673</name>
    <name evidence="7" type="ORF">STYLEM_13435</name>
</gene>
<dbReference type="InterPro" id="IPR039361">
    <property type="entry name" value="Cyclin"/>
</dbReference>
<dbReference type="InterPro" id="IPR017920">
    <property type="entry name" value="COMM"/>
</dbReference>
<sequence>MKKINYLENLRLKSTTSTQIRKIEQKRVETTIYQDDYEDDYIYQDSLIAIDAQNTVQTDCSFNQENLSTTWGKENVSSLIENTDHDNHQFYSNQQFNKPQGHHSRALSANIPYSTLNKAMHTNIKELDKQKEQSQSNSYQQQTQASNYTANNNTNTSLKNIKQPLQSNSTIINHSNIINNNNYNSNNSQNERNSYQKSYSYHQSENNYNTRDSGSYNQWQTEINEEDEDEGENLGENEQDEISLQNFYNDLDRLPLMKRYQNTHENETPLKPTAISRDEKKQGSNQSQPKNLSPEIVEELECSQLQTFEKLNSFIFDELSDYGQTTVIKDQILLTQQLEGLFSYDDLDDHNYQNEDELVATNEVIDELYQSQYCQMEDPLQAQQRYQVQVLEQMILRQEEYFLSSKYLQRQRNISQKMREILIDWMMEVCEEFMLKRETLYISINFIDRYLQEVTYVVPKNELQLIGVTSMFIACKIEEVYIPRVNDFALSTDGGYSKDQILNMESQLMKVLQFKLHPITICNWTNWYMNMWDIYQDERLKCYYQNADFTFKQPNELAYQRYRIVFQILDSIMLTPQTLDFDPRCLVASVLYLMIGGPHMMGAFNYDYKWFPSQFERFPPFDMSRGKKRCQPISEQTQFYNQVFEGYLYECFGLQLQDLVESINYVIYYFALPLTFDLPSAAANNQDSMITRNYEEFLSFQTHNKLTLDFLKSLAMDLIFPQNILSELSQLRSLTPPITMYLISEVSRFIINKSYGNLDQLKISRELENEGIEISKEKLSGIIKALKNFLFKILKAAQLHQDNHIQIIQTVQQTLADRTALREKMIAAITTALQTEFQLLKEYQDTNNLKTFFEQIKLRHLVSFDCTLNHDFSSAESKNLKKTYATLIFQISEVDGQVKTRSIEVNLEELKQFKEEIIRIEEALS</sequence>
<evidence type="ECO:0000256" key="4">
    <source>
        <dbReference type="RuleBase" id="RU000383"/>
    </source>
</evidence>
<dbReference type="OrthoDB" id="285353at2759"/>
<feature type="region of interest" description="Disordered" evidence="5">
    <location>
        <begin position="128"/>
        <end position="159"/>
    </location>
</feature>
<feature type="domain" description="COMM" evidence="6">
    <location>
        <begin position="860"/>
        <end position="925"/>
    </location>
</feature>
<accession>A0A078AQE7</accession>
<evidence type="ECO:0000256" key="2">
    <source>
        <dbReference type="ARBA" id="ARBA00023127"/>
    </source>
</evidence>
<reference evidence="7 8" key="1">
    <citation type="submission" date="2014-06" db="EMBL/GenBank/DDBJ databases">
        <authorList>
            <person name="Swart Estienne"/>
        </authorList>
    </citation>
    <scope>NUCLEOTIDE SEQUENCE [LARGE SCALE GENOMIC DNA]</scope>
    <source>
        <strain evidence="7 8">130c</strain>
    </source>
</reference>
<dbReference type="SMART" id="SM00385">
    <property type="entry name" value="CYCLIN"/>
    <property type="match status" value="1"/>
</dbReference>
<comment type="similarity">
    <text evidence="4">Belongs to the cyclin family.</text>
</comment>
<keyword evidence="2 4" id="KW-0195">Cyclin</keyword>
<dbReference type="Pfam" id="PF00134">
    <property type="entry name" value="Cyclin_N"/>
    <property type="match status" value="1"/>
</dbReference>
<dbReference type="PROSITE" id="PS00292">
    <property type="entry name" value="CYCLINS"/>
    <property type="match status" value="1"/>
</dbReference>
<feature type="region of interest" description="Disordered" evidence="5">
    <location>
        <begin position="180"/>
        <end position="215"/>
    </location>
</feature>
<dbReference type="Proteomes" id="UP000039865">
    <property type="component" value="Unassembled WGS sequence"/>
</dbReference>
<evidence type="ECO:0000256" key="1">
    <source>
        <dbReference type="ARBA" id="ARBA00022618"/>
    </source>
</evidence>
<dbReference type="AlphaFoldDB" id="A0A078AQE7"/>
<dbReference type="InterPro" id="IPR013763">
    <property type="entry name" value="Cyclin-like_dom"/>
</dbReference>
<dbReference type="InterPro" id="IPR006671">
    <property type="entry name" value="Cyclin_N"/>
</dbReference>
<keyword evidence="8" id="KW-1185">Reference proteome</keyword>
<feature type="compositionally biased region" description="Polar residues" evidence="5">
    <location>
        <begin position="195"/>
        <end position="215"/>
    </location>
</feature>
<dbReference type="Gene3D" id="1.10.472.10">
    <property type="entry name" value="Cyclin-like"/>
    <property type="match status" value="1"/>
</dbReference>
<dbReference type="InterPro" id="IPR048258">
    <property type="entry name" value="Cyclins_cyclin-box"/>
</dbReference>
<evidence type="ECO:0000259" key="6">
    <source>
        <dbReference type="PROSITE" id="PS51269"/>
    </source>
</evidence>
<dbReference type="InterPro" id="IPR036915">
    <property type="entry name" value="Cyclin-like_sf"/>
</dbReference>
<keyword evidence="3" id="KW-0131">Cell cycle</keyword>
<keyword evidence="1" id="KW-0132">Cell division</keyword>
<dbReference type="PANTHER" id="PTHR10177">
    <property type="entry name" value="CYCLINS"/>
    <property type="match status" value="1"/>
</dbReference>
<dbReference type="Pfam" id="PF07258">
    <property type="entry name" value="COMM_domain"/>
    <property type="match status" value="1"/>
</dbReference>
<dbReference type="SUPFAM" id="SSF47954">
    <property type="entry name" value="Cyclin-like"/>
    <property type="match status" value="2"/>
</dbReference>
<evidence type="ECO:0000256" key="5">
    <source>
        <dbReference type="SAM" id="MobiDB-lite"/>
    </source>
</evidence>
<evidence type="ECO:0000256" key="3">
    <source>
        <dbReference type="ARBA" id="ARBA00023306"/>
    </source>
</evidence>
<organism evidence="7 8">
    <name type="scientific">Stylonychia lemnae</name>
    <name type="common">Ciliate</name>
    <dbReference type="NCBI Taxonomy" id="5949"/>
    <lineage>
        <taxon>Eukaryota</taxon>
        <taxon>Sar</taxon>
        <taxon>Alveolata</taxon>
        <taxon>Ciliophora</taxon>
        <taxon>Intramacronucleata</taxon>
        <taxon>Spirotrichea</taxon>
        <taxon>Stichotrichia</taxon>
        <taxon>Sporadotrichida</taxon>
        <taxon>Oxytrichidae</taxon>
        <taxon>Stylonychinae</taxon>
        <taxon>Stylonychia</taxon>
    </lineage>
</organism>
<dbReference type="EMBL" id="CCKQ01012742">
    <property type="protein sequence ID" value="CDW84374.1"/>
    <property type="molecule type" value="Genomic_DNA"/>
</dbReference>
<dbReference type="InParanoid" id="A0A078AQE7"/>
<evidence type="ECO:0000313" key="8">
    <source>
        <dbReference type="Proteomes" id="UP000039865"/>
    </source>
</evidence>
<feature type="region of interest" description="Disordered" evidence="5">
    <location>
        <begin position="261"/>
        <end position="294"/>
    </location>
</feature>
<feature type="compositionally biased region" description="Low complexity" evidence="5">
    <location>
        <begin position="180"/>
        <end position="193"/>
    </location>
</feature>
<name>A0A078AQE7_STYLE</name>
<dbReference type="GO" id="GO:0051301">
    <property type="term" value="P:cell division"/>
    <property type="evidence" value="ECO:0007669"/>
    <property type="project" value="UniProtKB-KW"/>
</dbReference>